<proteinExistence type="predicted"/>
<protein>
    <submittedName>
        <fullName evidence="1">Uncharacterized protein</fullName>
    </submittedName>
</protein>
<organism evidence="1 2">
    <name type="scientific">Linnemannia gamsii</name>
    <dbReference type="NCBI Taxonomy" id="64522"/>
    <lineage>
        <taxon>Eukaryota</taxon>
        <taxon>Fungi</taxon>
        <taxon>Fungi incertae sedis</taxon>
        <taxon>Mucoromycota</taxon>
        <taxon>Mortierellomycotina</taxon>
        <taxon>Mortierellomycetes</taxon>
        <taxon>Mortierellales</taxon>
        <taxon>Mortierellaceae</taxon>
        <taxon>Linnemannia</taxon>
    </lineage>
</organism>
<dbReference type="EMBL" id="JAAAIN010000844">
    <property type="protein sequence ID" value="KAG0310386.1"/>
    <property type="molecule type" value="Genomic_DNA"/>
</dbReference>
<reference evidence="1" key="1">
    <citation type="journal article" date="2020" name="Fungal Divers.">
        <title>Resolving the Mortierellaceae phylogeny through synthesis of multi-gene phylogenetics and phylogenomics.</title>
        <authorList>
            <person name="Vandepol N."/>
            <person name="Liber J."/>
            <person name="Desiro A."/>
            <person name="Na H."/>
            <person name="Kennedy M."/>
            <person name="Barry K."/>
            <person name="Grigoriev I.V."/>
            <person name="Miller A.N."/>
            <person name="O'Donnell K."/>
            <person name="Stajich J.E."/>
            <person name="Bonito G."/>
        </authorList>
    </citation>
    <scope>NUCLEOTIDE SEQUENCE</scope>
    <source>
        <strain evidence="1">NVP60</strain>
    </source>
</reference>
<dbReference type="OrthoDB" id="2423977at2759"/>
<evidence type="ECO:0000313" key="2">
    <source>
        <dbReference type="Proteomes" id="UP000823405"/>
    </source>
</evidence>
<name>A0A9P6UKE2_9FUNG</name>
<evidence type="ECO:0000313" key="1">
    <source>
        <dbReference type="EMBL" id="KAG0310386.1"/>
    </source>
</evidence>
<accession>A0A9P6UKE2</accession>
<dbReference type="AlphaFoldDB" id="A0A9P6UKE2"/>
<comment type="caution">
    <text evidence="1">The sequence shown here is derived from an EMBL/GenBank/DDBJ whole genome shotgun (WGS) entry which is preliminary data.</text>
</comment>
<sequence>MEHVRYLEIPVSDIDRYLPLADRFKALSEMKSVLDRRLFDAHINLDDLTPEQHAILTQQRDERTKHLDQMVLFVLELRQLHKNVLQTASCSGESSRTLRKKLSHFATKIGDTNLSAVTYIMPPRDQQGALGLP</sequence>
<keyword evidence="2" id="KW-1185">Reference proteome</keyword>
<dbReference type="Proteomes" id="UP000823405">
    <property type="component" value="Unassembled WGS sequence"/>
</dbReference>
<gene>
    <name evidence="1" type="ORF">BGZ97_012595</name>
</gene>